<organism evidence="1 2">
    <name type="scientific">Saccharomonospora viridis</name>
    <dbReference type="NCBI Taxonomy" id="1852"/>
    <lineage>
        <taxon>Bacteria</taxon>
        <taxon>Bacillati</taxon>
        <taxon>Actinomycetota</taxon>
        <taxon>Actinomycetes</taxon>
        <taxon>Pseudonocardiales</taxon>
        <taxon>Pseudonocardiaceae</taxon>
        <taxon>Saccharomonospora</taxon>
    </lineage>
</organism>
<gene>
    <name evidence="1" type="ORF">MINT15_09980</name>
</gene>
<protein>
    <submittedName>
        <fullName evidence="1">Uncharacterized protein</fullName>
    </submittedName>
</protein>
<proteinExistence type="predicted"/>
<dbReference type="AlphaFoldDB" id="A0A837DE67"/>
<dbReference type="Proteomes" id="UP000030848">
    <property type="component" value="Unassembled WGS sequence"/>
</dbReference>
<dbReference type="EMBL" id="JRZE01000003">
    <property type="protein sequence ID" value="KHF44116.1"/>
    <property type="molecule type" value="Genomic_DNA"/>
</dbReference>
<reference evidence="1 2" key="1">
    <citation type="submission" date="2014-10" db="EMBL/GenBank/DDBJ databases">
        <title>Genome sequence of Micropolyspora internatus JCM3315.</title>
        <authorList>
            <person name="Shin S.-K."/>
            <person name="Yi H."/>
        </authorList>
    </citation>
    <scope>NUCLEOTIDE SEQUENCE [LARGE SCALE GENOMIC DNA]</scope>
    <source>
        <strain evidence="1 2">JCM 3315</strain>
    </source>
</reference>
<accession>A0A837DE67</accession>
<evidence type="ECO:0000313" key="2">
    <source>
        <dbReference type="Proteomes" id="UP000030848"/>
    </source>
</evidence>
<sequence length="45" mass="5013">MGRVPTRLPERVAFNLGPGSAGRRAWEWGNEEGEQAGGWTRRCRG</sequence>
<name>A0A837DE67_9PSEU</name>
<evidence type="ECO:0000313" key="1">
    <source>
        <dbReference type="EMBL" id="KHF44116.1"/>
    </source>
</evidence>
<comment type="caution">
    <text evidence="1">The sequence shown here is derived from an EMBL/GenBank/DDBJ whole genome shotgun (WGS) entry which is preliminary data.</text>
</comment>